<dbReference type="RefSeq" id="WP_378486131.1">
    <property type="nucleotide sequence ID" value="NZ_JBHUFB010000012.1"/>
</dbReference>
<protein>
    <submittedName>
        <fullName evidence="5">Universal stress protein</fullName>
    </submittedName>
</protein>
<evidence type="ECO:0000256" key="2">
    <source>
        <dbReference type="ARBA" id="ARBA00022741"/>
    </source>
</evidence>
<comment type="caution">
    <text evidence="5">The sequence shown here is derived from an EMBL/GenBank/DDBJ whole genome shotgun (WGS) entry which is preliminary data.</text>
</comment>
<dbReference type="SUPFAM" id="SSF52402">
    <property type="entry name" value="Adenine nucleotide alpha hydrolases-like"/>
    <property type="match status" value="2"/>
</dbReference>
<accession>A0ABW4P6H4</accession>
<dbReference type="InterPro" id="IPR006016">
    <property type="entry name" value="UspA"/>
</dbReference>
<name>A0ABW4P6H4_9NOCA</name>
<evidence type="ECO:0000259" key="4">
    <source>
        <dbReference type="Pfam" id="PF00582"/>
    </source>
</evidence>
<dbReference type="InterPro" id="IPR006015">
    <property type="entry name" value="Universal_stress_UspA"/>
</dbReference>
<dbReference type="EMBL" id="JBHUFB010000012">
    <property type="protein sequence ID" value="MFD1813631.1"/>
    <property type="molecule type" value="Genomic_DNA"/>
</dbReference>
<dbReference type="PANTHER" id="PTHR46268:SF27">
    <property type="entry name" value="UNIVERSAL STRESS PROTEIN RV2623"/>
    <property type="match status" value="1"/>
</dbReference>
<dbReference type="Gene3D" id="3.40.50.620">
    <property type="entry name" value="HUPs"/>
    <property type="match status" value="2"/>
</dbReference>
<dbReference type="PANTHER" id="PTHR46268">
    <property type="entry name" value="STRESS RESPONSE PROTEIN NHAX"/>
    <property type="match status" value="1"/>
</dbReference>
<dbReference type="PRINTS" id="PR01438">
    <property type="entry name" value="UNVRSLSTRESS"/>
</dbReference>
<evidence type="ECO:0000313" key="5">
    <source>
        <dbReference type="EMBL" id="MFD1813631.1"/>
    </source>
</evidence>
<organism evidence="5 6">
    <name type="scientific">Rhodococcus gannanensis</name>
    <dbReference type="NCBI Taxonomy" id="1960308"/>
    <lineage>
        <taxon>Bacteria</taxon>
        <taxon>Bacillati</taxon>
        <taxon>Actinomycetota</taxon>
        <taxon>Actinomycetes</taxon>
        <taxon>Mycobacteriales</taxon>
        <taxon>Nocardiaceae</taxon>
        <taxon>Rhodococcus</taxon>
    </lineage>
</organism>
<feature type="domain" description="UspA" evidence="4">
    <location>
        <begin position="154"/>
        <end position="290"/>
    </location>
</feature>
<feature type="domain" description="UspA" evidence="4">
    <location>
        <begin position="7"/>
        <end position="144"/>
    </location>
</feature>
<keyword evidence="6" id="KW-1185">Reference proteome</keyword>
<sequence>MTDSVPIVVGVDGSPSADEAVRWAAVTADRRRAPLHIVAAAFVQGRSGVPIGLPPGYLEDQESERRGHLSRATTIATETASSGSLTVSTELVAGAPSHVLVEQSSSAQMVVLGARGRGEFTGGLVGSVSTAVAAHADCPVAVIREQSAEVPGGTVVVGADGTANSEPAVEEAFIEASLRGSGLVAVHAWSDFSLSALTAHDHPFHWRSVKEREEAALAESLAGFAEDYPEVTVRHVVVKDHPVDALVSFAADAQLVVVGNRGRGGLSRTFLGSTSRALVHKTNCPTLIVRN</sequence>
<reference evidence="6" key="1">
    <citation type="journal article" date="2019" name="Int. J. Syst. Evol. Microbiol.">
        <title>The Global Catalogue of Microorganisms (GCM) 10K type strain sequencing project: providing services to taxonomists for standard genome sequencing and annotation.</title>
        <authorList>
            <consortium name="The Broad Institute Genomics Platform"/>
            <consortium name="The Broad Institute Genome Sequencing Center for Infectious Disease"/>
            <person name="Wu L."/>
            <person name="Ma J."/>
        </authorList>
    </citation>
    <scope>NUCLEOTIDE SEQUENCE [LARGE SCALE GENOMIC DNA]</scope>
    <source>
        <strain evidence="6">DT72</strain>
    </source>
</reference>
<dbReference type="Proteomes" id="UP001597286">
    <property type="component" value="Unassembled WGS sequence"/>
</dbReference>
<dbReference type="InterPro" id="IPR014729">
    <property type="entry name" value="Rossmann-like_a/b/a_fold"/>
</dbReference>
<evidence type="ECO:0000313" key="6">
    <source>
        <dbReference type="Proteomes" id="UP001597286"/>
    </source>
</evidence>
<comment type="similarity">
    <text evidence="1">Belongs to the universal stress protein A family.</text>
</comment>
<evidence type="ECO:0000256" key="1">
    <source>
        <dbReference type="ARBA" id="ARBA00008791"/>
    </source>
</evidence>
<keyword evidence="2" id="KW-0547">Nucleotide-binding</keyword>
<evidence type="ECO:0000256" key="3">
    <source>
        <dbReference type="ARBA" id="ARBA00022840"/>
    </source>
</evidence>
<keyword evidence="3" id="KW-0067">ATP-binding</keyword>
<proteinExistence type="inferred from homology"/>
<dbReference type="Pfam" id="PF00582">
    <property type="entry name" value="Usp"/>
    <property type="match status" value="2"/>
</dbReference>
<gene>
    <name evidence="5" type="ORF">ACFSJG_15535</name>
</gene>